<dbReference type="Proteomes" id="UP000001514">
    <property type="component" value="Unassembled WGS sequence"/>
</dbReference>
<keyword evidence="2" id="KW-1133">Transmembrane helix</keyword>
<gene>
    <name evidence="3" type="ORF">SELMODRAFT_411747</name>
</gene>
<evidence type="ECO:0000313" key="3">
    <source>
        <dbReference type="EMBL" id="EFJ27816.1"/>
    </source>
</evidence>
<accession>D8RIX2</accession>
<dbReference type="KEGG" id="smo:SELMODRAFT_411747"/>
<feature type="region of interest" description="Disordered" evidence="1">
    <location>
        <begin position="1"/>
        <end position="113"/>
    </location>
</feature>
<keyword evidence="2" id="KW-0472">Membrane</keyword>
<sequence length="431" mass="45974">MARNIIAAPPSPYGEHNTRKSMRPLPHHRRAHPPSPPEASAKPMRHRSATKATGQQPLPPSSTTTTWLPRRYGPPPPSAHDSVTWQPRPPLPPSPGWSSSSIAPPPPASSSPSSAAAAVAAFVTPPGLLAAGIIMFLLAVVAIVSSIWIVVKRRRNNGKVMVHFIGSSHLPRGASSSNGSQREYLVPLSVIEDSRLRDKLNSFVEEKLNSFVGEKEQLEAAAAAWRGEAAAWSTVTAKCQQEKSGWSSDLEASKATPTPTFGISHGGSNRWCTSSRPPAAANSGAVYCLDGVLTFAVSRCLPSHAEVRLLPPIPELSTYEDEPPKTDQVQQGASVEYPLIVHGPIPLEQVTSQGQGHEDPVPSVARPSVNQGEVVDPVSCPGIVFNPVATAAEKRAEMEKEIHKAIRESVSGSRRSATATGKSKVVLIEYD</sequence>
<name>D8RIX2_SELML</name>
<feature type="transmembrane region" description="Helical" evidence="2">
    <location>
        <begin position="128"/>
        <end position="151"/>
    </location>
</feature>
<proteinExistence type="predicted"/>
<dbReference type="Gramene" id="EFJ27816">
    <property type="protein sequence ID" value="EFJ27816"/>
    <property type="gene ID" value="SELMODRAFT_411747"/>
</dbReference>
<evidence type="ECO:0000256" key="2">
    <source>
        <dbReference type="SAM" id="Phobius"/>
    </source>
</evidence>
<dbReference type="AlphaFoldDB" id="D8RIX2"/>
<dbReference type="HOGENOM" id="CLU_636785_0_0_1"/>
<feature type="compositionally biased region" description="Basic residues" evidence="1">
    <location>
        <begin position="19"/>
        <end position="32"/>
    </location>
</feature>
<organism evidence="4">
    <name type="scientific">Selaginella moellendorffii</name>
    <name type="common">Spikemoss</name>
    <dbReference type="NCBI Taxonomy" id="88036"/>
    <lineage>
        <taxon>Eukaryota</taxon>
        <taxon>Viridiplantae</taxon>
        <taxon>Streptophyta</taxon>
        <taxon>Embryophyta</taxon>
        <taxon>Tracheophyta</taxon>
        <taxon>Lycopodiopsida</taxon>
        <taxon>Selaginellales</taxon>
        <taxon>Selaginellaceae</taxon>
        <taxon>Selaginella</taxon>
    </lineage>
</organism>
<evidence type="ECO:0000256" key="1">
    <source>
        <dbReference type="SAM" id="MobiDB-lite"/>
    </source>
</evidence>
<keyword evidence="2" id="KW-0812">Transmembrane</keyword>
<evidence type="ECO:0000313" key="4">
    <source>
        <dbReference type="Proteomes" id="UP000001514"/>
    </source>
</evidence>
<dbReference type="InParanoid" id="D8RIX2"/>
<protein>
    <submittedName>
        <fullName evidence="3">Uncharacterized protein</fullName>
    </submittedName>
</protein>
<reference evidence="3 4" key="1">
    <citation type="journal article" date="2011" name="Science">
        <title>The Selaginella genome identifies genetic changes associated with the evolution of vascular plants.</title>
        <authorList>
            <person name="Banks J.A."/>
            <person name="Nishiyama T."/>
            <person name="Hasebe M."/>
            <person name="Bowman J.L."/>
            <person name="Gribskov M."/>
            <person name="dePamphilis C."/>
            <person name="Albert V.A."/>
            <person name="Aono N."/>
            <person name="Aoyama T."/>
            <person name="Ambrose B.A."/>
            <person name="Ashton N.W."/>
            <person name="Axtell M.J."/>
            <person name="Barker E."/>
            <person name="Barker M.S."/>
            <person name="Bennetzen J.L."/>
            <person name="Bonawitz N.D."/>
            <person name="Chapple C."/>
            <person name="Cheng C."/>
            <person name="Correa L.G."/>
            <person name="Dacre M."/>
            <person name="DeBarry J."/>
            <person name="Dreyer I."/>
            <person name="Elias M."/>
            <person name="Engstrom E.M."/>
            <person name="Estelle M."/>
            <person name="Feng L."/>
            <person name="Finet C."/>
            <person name="Floyd S.K."/>
            <person name="Frommer W.B."/>
            <person name="Fujita T."/>
            <person name="Gramzow L."/>
            <person name="Gutensohn M."/>
            <person name="Harholt J."/>
            <person name="Hattori M."/>
            <person name="Heyl A."/>
            <person name="Hirai T."/>
            <person name="Hiwatashi Y."/>
            <person name="Ishikawa M."/>
            <person name="Iwata M."/>
            <person name="Karol K.G."/>
            <person name="Koehler B."/>
            <person name="Kolukisaoglu U."/>
            <person name="Kubo M."/>
            <person name="Kurata T."/>
            <person name="Lalonde S."/>
            <person name="Li K."/>
            <person name="Li Y."/>
            <person name="Litt A."/>
            <person name="Lyons E."/>
            <person name="Manning G."/>
            <person name="Maruyama T."/>
            <person name="Michael T.P."/>
            <person name="Mikami K."/>
            <person name="Miyazaki S."/>
            <person name="Morinaga S."/>
            <person name="Murata T."/>
            <person name="Mueller-Roeber B."/>
            <person name="Nelson D.R."/>
            <person name="Obara M."/>
            <person name="Oguri Y."/>
            <person name="Olmstead R.G."/>
            <person name="Onodera N."/>
            <person name="Petersen B.L."/>
            <person name="Pils B."/>
            <person name="Prigge M."/>
            <person name="Rensing S.A."/>
            <person name="Riano-Pachon D.M."/>
            <person name="Roberts A.W."/>
            <person name="Sato Y."/>
            <person name="Scheller H.V."/>
            <person name="Schulz B."/>
            <person name="Schulz C."/>
            <person name="Shakirov E.V."/>
            <person name="Shibagaki N."/>
            <person name="Shinohara N."/>
            <person name="Shippen D.E."/>
            <person name="Soerensen I."/>
            <person name="Sotooka R."/>
            <person name="Sugimoto N."/>
            <person name="Sugita M."/>
            <person name="Sumikawa N."/>
            <person name="Tanurdzic M."/>
            <person name="Theissen G."/>
            <person name="Ulvskov P."/>
            <person name="Wakazuki S."/>
            <person name="Weng J.K."/>
            <person name="Willats W.W."/>
            <person name="Wipf D."/>
            <person name="Wolf P.G."/>
            <person name="Yang L."/>
            <person name="Zimmer A.D."/>
            <person name="Zhu Q."/>
            <person name="Mitros T."/>
            <person name="Hellsten U."/>
            <person name="Loque D."/>
            <person name="Otillar R."/>
            <person name="Salamov A."/>
            <person name="Schmutz J."/>
            <person name="Shapiro H."/>
            <person name="Lindquist E."/>
            <person name="Lucas S."/>
            <person name="Rokhsar D."/>
            <person name="Grigoriev I.V."/>
        </authorList>
    </citation>
    <scope>NUCLEOTIDE SEQUENCE [LARGE SCALE GENOMIC DNA]</scope>
</reference>
<dbReference type="EMBL" id="GL377581">
    <property type="protein sequence ID" value="EFJ27816.1"/>
    <property type="molecule type" value="Genomic_DNA"/>
</dbReference>
<keyword evidence="4" id="KW-1185">Reference proteome</keyword>